<evidence type="ECO:0000256" key="1">
    <source>
        <dbReference type="SAM" id="SignalP"/>
    </source>
</evidence>
<dbReference type="Gene3D" id="2.60.40.2360">
    <property type="entry name" value="Intracellular proteinase inhibitor BsuPI"/>
    <property type="match status" value="1"/>
</dbReference>
<gene>
    <name evidence="3" type="ORF">JCM9140_1218</name>
</gene>
<evidence type="ECO:0000313" key="4">
    <source>
        <dbReference type="Proteomes" id="UP000018890"/>
    </source>
</evidence>
<keyword evidence="1" id="KW-0732">Signal</keyword>
<organism evidence="3 4">
    <name type="scientific">Halalkalibacter wakoensis JCM 9140</name>
    <dbReference type="NCBI Taxonomy" id="1236970"/>
    <lineage>
        <taxon>Bacteria</taxon>
        <taxon>Bacillati</taxon>
        <taxon>Bacillota</taxon>
        <taxon>Bacilli</taxon>
        <taxon>Bacillales</taxon>
        <taxon>Bacillaceae</taxon>
        <taxon>Halalkalibacter</taxon>
    </lineage>
</organism>
<proteinExistence type="predicted"/>
<feature type="chain" id="PRO_5004847876" evidence="1">
    <location>
        <begin position="26"/>
        <end position="160"/>
    </location>
</feature>
<feature type="signal peptide" evidence="1">
    <location>
        <begin position="1"/>
        <end position="25"/>
    </location>
</feature>
<evidence type="ECO:0000313" key="3">
    <source>
        <dbReference type="EMBL" id="GAE25236.1"/>
    </source>
</evidence>
<keyword evidence="4" id="KW-1185">Reference proteome</keyword>
<sequence length="160" mass="18023">MKKWGWLVLITALLLLSACGQGVNAPVTGEGDEDMSNSKWDFSAEVDQHDTHLLVSMIVKNNQETQATIDFSSGQKYEIVFIDQDGNEVYRYSDGRMFTMALVHESFEPGETMTFEEEIALEDIPKGVYTVEVQLVLAAIDGEEWTEDGTFVQQVEFEVK</sequence>
<dbReference type="RefSeq" id="WP_052002076.1">
    <property type="nucleotide sequence ID" value="NZ_BAUT01000008.1"/>
</dbReference>
<reference evidence="3" key="1">
    <citation type="journal article" date="2014" name="Genome Announc.">
        <title>Draft Genome Sequences of Three Alkaliphilic Bacillus Strains, Bacillus wakoensis JCM 9140T, Bacillus akibai JCM 9157T, and Bacillus hemicellulosilyticus JCM 9152T.</title>
        <authorList>
            <person name="Yuki M."/>
            <person name="Oshima K."/>
            <person name="Suda W."/>
            <person name="Oshida Y."/>
            <person name="Kitamura K."/>
            <person name="Iida T."/>
            <person name="Hattori M."/>
            <person name="Ohkuma M."/>
        </authorList>
    </citation>
    <scope>NUCLEOTIDE SEQUENCE [LARGE SCALE GENOMIC DNA]</scope>
    <source>
        <strain evidence="3">JCM 9140</strain>
    </source>
</reference>
<protein>
    <submittedName>
        <fullName evidence="3">Intracellular proteinase inhibitor</fullName>
    </submittedName>
</protein>
<name>W4PZG8_9BACI</name>
<dbReference type="OrthoDB" id="1357684at2"/>
<comment type="caution">
    <text evidence="3">The sequence shown here is derived from an EMBL/GenBank/DDBJ whole genome shotgun (WGS) entry which is preliminary data.</text>
</comment>
<dbReference type="InterPro" id="IPR020481">
    <property type="entry name" value="Intracell_prot_inh_BsuPI"/>
</dbReference>
<dbReference type="STRING" id="1236970.JCM9140_1218"/>
<dbReference type="EMBL" id="BAUT01000008">
    <property type="protein sequence ID" value="GAE25236.1"/>
    <property type="molecule type" value="Genomic_DNA"/>
</dbReference>
<feature type="domain" description="Intracellular proteinase inhibitor BsuPI" evidence="2">
    <location>
        <begin position="41"/>
        <end position="137"/>
    </location>
</feature>
<dbReference type="InterPro" id="IPR038144">
    <property type="entry name" value="IPI"/>
</dbReference>
<accession>W4PZG8</accession>
<dbReference type="Proteomes" id="UP000018890">
    <property type="component" value="Unassembled WGS sequence"/>
</dbReference>
<dbReference type="AlphaFoldDB" id="W4PZG8"/>
<dbReference type="Pfam" id="PF12690">
    <property type="entry name" value="BsuPI"/>
    <property type="match status" value="1"/>
</dbReference>
<evidence type="ECO:0000259" key="2">
    <source>
        <dbReference type="Pfam" id="PF12690"/>
    </source>
</evidence>
<dbReference type="PROSITE" id="PS51257">
    <property type="entry name" value="PROKAR_LIPOPROTEIN"/>
    <property type="match status" value="1"/>
</dbReference>